<dbReference type="EMBL" id="MU266402">
    <property type="protein sequence ID" value="KAH7925467.1"/>
    <property type="molecule type" value="Genomic_DNA"/>
</dbReference>
<comment type="caution">
    <text evidence="1">The sequence shown here is derived from an EMBL/GenBank/DDBJ whole genome shotgun (WGS) entry which is preliminary data.</text>
</comment>
<evidence type="ECO:0000313" key="2">
    <source>
        <dbReference type="Proteomes" id="UP000790709"/>
    </source>
</evidence>
<accession>A0ACB8BIW7</accession>
<reference evidence="1" key="1">
    <citation type="journal article" date="2021" name="New Phytol.">
        <title>Evolutionary innovations through gain and loss of genes in the ectomycorrhizal Boletales.</title>
        <authorList>
            <person name="Wu G."/>
            <person name="Miyauchi S."/>
            <person name="Morin E."/>
            <person name="Kuo A."/>
            <person name="Drula E."/>
            <person name="Varga T."/>
            <person name="Kohler A."/>
            <person name="Feng B."/>
            <person name="Cao Y."/>
            <person name="Lipzen A."/>
            <person name="Daum C."/>
            <person name="Hundley H."/>
            <person name="Pangilinan J."/>
            <person name="Johnson J."/>
            <person name="Barry K."/>
            <person name="LaButti K."/>
            <person name="Ng V."/>
            <person name="Ahrendt S."/>
            <person name="Min B."/>
            <person name="Choi I.G."/>
            <person name="Park H."/>
            <person name="Plett J.M."/>
            <person name="Magnuson J."/>
            <person name="Spatafora J.W."/>
            <person name="Nagy L.G."/>
            <person name="Henrissat B."/>
            <person name="Grigoriev I.V."/>
            <person name="Yang Z.L."/>
            <person name="Xu J."/>
            <person name="Martin F.M."/>
        </authorList>
    </citation>
    <scope>NUCLEOTIDE SEQUENCE</scope>
    <source>
        <strain evidence="1">KUC20120723A-06</strain>
    </source>
</reference>
<dbReference type="Proteomes" id="UP000790709">
    <property type="component" value="Unassembled WGS sequence"/>
</dbReference>
<keyword evidence="2" id="KW-1185">Reference proteome</keyword>
<protein>
    <submittedName>
        <fullName evidence="1">Uncharacterized protein</fullName>
    </submittedName>
</protein>
<sequence length="154" mass="16837">MSGRVAGLHWSPSQVSGQKRSSLRGVHVNLSGQKSGLGPKILKILSGPATGLPAYYQGSSRIPGAKGHNTSDRCPAIVNHIDAWSYLAKKTMHSGGGPRERQDNDFSERWEFWDRWVFKLPSVSAVGDDFGPDTILTSRAGDTRGFSWYTMSES</sequence>
<gene>
    <name evidence="1" type="ORF">BV22DRAFT_1046791</name>
</gene>
<evidence type="ECO:0000313" key="1">
    <source>
        <dbReference type="EMBL" id="KAH7925467.1"/>
    </source>
</evidence>
<proteinExistence type="predicted"/>
<organism evidence="1 2">
    <name type="scientific">Leucogyrophana mollusca</name>
    <dbReference type="NCBI Taxonomy" id="85980"/>
    <lineage>
        <taxon>Eukaryota</taxon>
        <taxon>Fungi</taxon>
        <taxon>Dikarya</taxon>
        <taxon>Basidiomycota</taxon>
        <taxon>Agaricomycotina</taxon>
        <taxon>Agaricomycetes</taxon>
        <taxon>Agaricomycetidae</taxon>
        <taxon>Boletales</taxon>
        <taxon>Boletales incertae sedis</taxon>
        <taxon>Leucogyrophana</taxon>
    </lineage>
</organism>
<name>A0ACB8BIW7_9AGAM</name>